<dbReference type="Proteomes" id="UP000033866">
    <property type="component" value="Unassembled WGS sequence"/>
</dbReference>
<gene>
    <name evidence="1" type="ORF">UR61_C0055G0004</name>
</gene>
<dbReference type="EMBL" id="LBPV01000055">
    <property type="protein sequence ID" value="KKP64042.1"/>
    <property type="molecule type" value="Genomic_DNA"/>
</dbReference>
<organism evidence="1 2">
    <name type="scientific">candidate division WS6 bacterium GW2011_GWE1_34_7</name>
    <dbReference type="NCBI Taxonomy" id="1619093"/>
    <lineage>
        <taxon>Bacteria</taxon>
        <taxon>Candidatus Dojkabacteria</taxon>
    </lineage>
</organism>
<protein>
    <submittedName>
        <fullName evidence="1">Uncharacterized protein</fullName>
    </submittedName>
</protein>
<proteinExistence type="predicted"/>
<comment type="caution">
    <text evidence="1">The sequence shown here is derived from an EMBL/GenBank/DDBJ whole genome shotgun (WGS) entry which is preliminary data.</text>
</comment>
<accession>A0A0G0E9J7</accession>
<name>A0A0G0E9J7_9BACT</name>
<dbReference type="AlphaFoldDB" id="A0A0G0E9J7"/>
<evidence type="ECO:0000313" key="1">
    <source>
        <dbReference type="EMBL" id="KKP64042.1"/>
    </source>
</evidence>
<sequence length="153" mass="17069">MKYLLLGILLVGMIFGTYLILTSQNENALPEEIRYVETFEPLQGSLEEAALLITPGLPQPQQLFFPTDTPKEGSYSCYEDNSISWCGNIESSSCSSNCYGTSQCKDEITCTSWCFHRYYTCVDSNSNVVSKEYLGSGCEPGRFYYCGSSCDPK</sequence>
<evidence type="ECO:0000313" key="2">
    <source>
        <dbReference type="Proteomes" id="UP000033866"/>
    </source>
</evidence>
<reference evidence="1 2" key="1">
    <citation type="journal article" date="2015" name="Nature">
        <title>rRNA introns, odd ribosomes, and small enigmatic genomes across a large radiation of phyla.</title>
        <authorList>
            <person name="Brown C.T."/>
            <person name="Hug L.A."/>
            <person name="Thomas B.C."/>
            <person name="Sharon I."/>
            <person name="Castelle C.J."/>
            <person name="Singh A."/>
            <person name="Wilkins M.J."/>
            <person name="Williams K.H."/>
            <person name="Banfield J.F."/>
        </authorList>
    </citation>
    <scope>NUCLEOTIDE SEQUENCE [LARGE SCALE GENOMIC DNA]</scope>
</reference>